<reference evidence="1 2" key="1">
    <citation type="submission" date="2019-09" db="EMBL/GenBank/DDBJ databases">
        <title>A chromosome-level genome assembly of the Chinese tupelo Nyssa sinensis.</title>
        <authorList>
            <person name="Yang X."/>
            <person name="Kang M."/>
            <person name="Yang Y."/>
            <person name="Xiong H."/>
            <person name="Wang M."/>
            <person name="Zhang Z."/>
            <person name="Wang Z."/>
            <person name="Wu H."/>
            <person name="Ma T."/>
            <person name="Liu J."/>
            <person name="Xi Z."/>
        </authorList>
    </citation>
    <scope>NUCLEOTIDE SEQUENCE [LARGE SCALE GENOMIC DNA]</scope>
    <source>
        <strain evidence="1">J267</strain>
        <tissue evidence="1">Leaf</tissue>
    </source>
</reference>
<dbReference type="EMBL" id="CM018048">
    <property type="protein sequence ID" value="KAA8520958.1"/>
    <property type="molecule type" value="Genomic_DNA"/>
</dbReference>
<gene>
    <name evidence="1" type="ORF">F0562_011631</name>
</gene>
<keyword evidence="2" id="KW-1185">Reference proteome</keyword>
<dbReference type="PANTHER" id="PTHR31479">
    <property type="entry name" value="ALPHA/BETA-HYDROLASES SUPERFAMILY PROTEIN"/>
    <property type="match status" value="1"/>
</dbReference>
<dbReference type="OrthoDB" id="1707188at2759"/>
<accession>A0A5J4ZTF2</accession>
<evidence type="ECO:0000313" key="1">
    <source>
        <dbReference type="EMBL" id="KAA8520958.1"/>
    </source>
</evidence>
<dbReference type="Proteomes" id="UP000325577">
    <property type="component" value="Linkage Group LG5"/>
</dbReference>
<evidence type="ECO:0000313" key="2">
    <source>
        <dbReference type="Proteomes" id="UP000325577"/>
    </source>
</evidence>
<proteinExistence type="predicted"/>
<sequence>MASERENFNQSGPLHLINVDWRNEDHRRSIAASLVQGVYVLERDRQENRQGSQALAPPWWEFFHFRLLWSASG</sequence>
<name>A0A5J4ZTF2_9ASTE</name>
<protein>
    <submittedName>
        <fullName evidence="1">Uncharacterized protein</fullName>
    </submittedName>
</protein>
<dbReference type="AlphaFoldDB" id="A0A5J4ZTF2"/>
<dbReference type="PANTHER" id="PTHR31479:SF2">
    <property type="entry name" value="ALPHA_BETA-HYDROLASES SUPERFAMILY PROTEIN"/>
    <property type="match status" value="1"/>
</dbReference>
<organism evidence="1 2">
    <name type="scientific">Nyssa sinensis</name>
    <dbReference type="NCBI Taxonomy" id="561372"/>
    <lineage>
        <taxon>Eukaryota</taxon>
        <taxon>Viridiplantae</taxon>
        <taxon>Streptophyta</taxon>
        <taxon>Embryophyta</taxon>
        <taxon>Tracheophyta</taxon>
        <taxon>Spermatophyta</taxon>
        <taxon>Magnoliopsida</taxon>
        <taxon>eudicotyledons</taxon>
        <taxon>Gunneridae</taxon>
        <taxon>Pentapetalae</taxon>
        <taxon>asterids</taxon>
        <taxon>Cornales</taxon>
        <taxon>Nyssaceae</taxon>
        <taxon>Nyssa</taxon>
    </lineage>
</organism>